<dbReference type="InterPro" id="IPR012318">
    <property type="entry name" value="HTH_CRP"/>
</dbReference>
<dbReference type="RefSeq" id="WP_266281667.1">
    <property type="nucleotide sequence ID" value="NZ_JAPKNF010000001.1"/>
</dbReference>
<dbReference type="SMART" id="SM00419">
    <property type="entry name" value="HTH_CRP"/>
    <property type="match status" value="1"/>
</dbReference>
<evidence type="ECO:0000259" key="1">
    <source>
        <dbReference type="PROSITE" id="PS51063"/>
    </source>
</evidence>
<evidence type="ECO:0000313" key="3">
    <source>
        <dbReference type="Proteomes" id="UP001223743"/>
    </source>
</evidence>
<dbReference type="InterPro" id="IPR050397">
    <property type="entry name" value="Env_Response_Regulators"/>
</dbReference>
<keyword evidence="3" id="KW-1185">Reference proteome</keyword>
<dbReference type="EMBL" id="JAUSWJ010000001">
    <property type="protein sequence ID" value="MDQ0514892.1"/>
    <property type="molecule type" value="Genomic_DNA"/>
</dbReference>
<dbReference type="PANTHER" id="PTHR24567:SF74">
    <property type="entry name" value="HTH-TYPE TRANSCRIPTIONAL REGULATOR ARCR"/>
    <property type="match status" value="1"/>
</dbReference>
<protein>
    <recommendedName>
        <fullName evidence="1">HTH crp-type domain-containing protein</fullName>
    </recommendedName>
</protein>
<reference evidence="2 3" key="1">
    <citation type="submission" date="2023-07" db="EMBL/GenBank/DDBJ databases">
        <title>Genomic Encyclopedia of Type Strains, Phase IV (KMG-IV): sequencing the most valuable type-strain genomes for metagenomic binning, comparative biology and taxonomic classification.</title>
        <authorList>
            <person name="Goeker M."/>
        </authorList>
    </citation>
    <scope>NUCLEOTIDE SEQUENCE [LARGE SCALE GENOMIC DNA]</scope>
    <source>
        <strain evidence="2 3">B1-1</strain>
    </source>
</reference>
<dbReference type="Gene3D" id="2.60.120.10">
    <property type="entry name" value="Jelly Rolls"/>
    <property type="match status" value="1"/>
</dbReference>
<evidence type="ECO:0000313" key="2">
    <source>
        <dbReference type="EMBL" id="MDQ0514892.1"/>
    </source>
</evidence>
<feature type="domain" description="HTH crp-type" evidence="1">
    <location>
        <begin position="150"/>
        <end position="216"/>
    </location>
</feature>
<gene>
    <name evidence="2" type="ORF">QO015_000505</name>
</gene>
<comment type="caution">
    <text evidence="2">The sequence shown here is derived from an EMBL/GenBank/DDBJ whole genome shotgun (WGS) entry which is preliminary data.</text>
</comment>
<dbReference type="Proteomes" id="UP001223743">
    <property type="component" value="Unassembled WGS sequence"/>
</dbReference>
<sequence>MALAERLADAPVNNLLRVLRPTDLALIEPHLSQGEVKAGDVLYEPGDDVKRVFFPCDATLLAFRVMLADGRAVETALVGREGALAGIVSQGRLPAYSRAEVQFGGPLLSMEIEALDQAKLKSAAIRNVFARYADCLMAQVFQSVACNAAHSIEQRTAKWLVSAMERTGDASLPLTQDHLAGMLGVGRSYVSRVIQTLKQRNLVETRRGRLTVNDPTAMAELSCACQSAVRHHFDEVLSGVYPEEPIRGANGVMHPAVAMRED</sequence>
<organism evidence="2 3">
    <name type="scientific">Kaistia geumhonensis</name>
    <dbReference type="NCBI Taxonomy" id="410839"/>
    <lineage>
        <taxon>Bacteria</taxon>
        <taxon>Pseudomonadati</taxon>
        <taxon>Pseudomonadota</taxon>
        <taxon>Alphaproteobacteria</taxon>
        <taxon>Hyphomicrobiales</taxon>
        <taxon>Kaistiaceae</taxon>
        <taxon>Kaistia</taxon>
    </lineage>
</organism>
<dbReference type="PROSITE" id="PS51063">
    <property type="entry name" value="HTH_CRP_2"/>
    <property type="match status" value="1"/>
</dbReference>
<dbReference type="SUPFAM" id="SSF46785">
    <property type="entry name" value="Winged helix' DNA-binding domain"/>
    <property type="match status" value="1"/>
</dbReference>
<dbReference type="Pfam" id="PF13545">
    <property type="entry name" value="HTH_Crp_2"/>
    <property type="match status" value="1"/>
</dbReference>
<accession>A0ABU0M1S2</accession>
<dbReference type="InterPro" id="IPR014710">
    <property type="entry name" value="RmlC-like_jellyroll"/>
</dbReference>
<proteinExistence type="predicted"/>
<dbReference type="PANTHER" id="PTHR24567">
    <property type="entry name" value="CRP FAMILY TRANSCRIPTIONAL REGULATORY PROTEIN"/>
    <property type="match status" value="1"/>
</dbReference>
<name>A0ABU0M1S2_9HYPH</name>
<dbReference type="InterPro" id="IPR036390">
    <property type="entry name" value="WH_DNA-bd_sf"/>
</dbReference>